<evidence type="ECO:0000256" key="3">
    <source>
        <dbReference type="SAM" id="SignalP"/>
    </source>
</evidence>
<feature type="domain" description="Tim44-like" evidence="4">
    <location>
        <begin position="183"/>
        <end position="327"/>
    </location>
</feature>
<protein>
    <submittedName>
        <fullName evidence="5">Inner membrane transporter Tim44-related protein</fullName>
    </submittedName>
</protein>
<dbReference type="PANTHER" id="PTHR41542">
    <property type="entry name" value="BLL5807 PROTEIN"/>
    <property type="match status" value="1"/>
</dbReference>
<feature type="chain" id="PRO_5001584057" evidence="3">
    <location>
        <begin position="25"/>
        <end position="333"/>
    </location>
</feature>
<keyword evidence="3" id="KW-0732">Signal</keyword>
<gene>
    <name evidence="5" type="ORF">IE4771_PE00504</name>
</gene>
<dbReference type="AlphaFoldDB" id="A0A060IDA8"/>
<dbReference type="InterPro" id="IPR007379">
    <property type="entry name" value="Tim44-like_dom"/>
</dbReference>
<evidence type="ECO:0000259" key="4">
    <source>
        <dbReference type="SMART" id="SM00978"/>
    </source>
</evidence>
<dbReference type="Proteomes" id="UP000027180">
    <property type="component" value="Plasmid pRetIE4771e"/>
</dbReference>
<reference evidence="5 6" key="1">
    <citation type="submission" date="2013-12" db="EMBL/GenBank/DDBJ databases">
        <title>Complete genome sequence of Rhizobium etli bv. mimosae IE4771.</title>
        <authorList>
            <person name="Bustos P."/>
            <person name="Santamaria R.I."/>
            <person name="Lozano L."/>
            <person name="Ormeno-Orrillo E."/>
            <person name="Rogel M.A."/>
            <person name="Romero D."/>
            <person name="Cevallos M.A."/>
            <person name="Martinez-Romero E."/>
            <person name="Gonzalez V."/>
        </authorList>
    </citation>
    <scope>NUCLEOTIDE SEQUENCE [LARGE SCALE GENOMIC DNA]</scope>
    <source>
        <strain evidence="5 6">IE4771</strain>
        <plasmid evidence="6">Plasmid pRetIE4771e</plasmid>
    </source>
</reference>
<name>A0A060IDA8_RHIET</name>
<keyword evidence="5" id="KW-0614">Plasmid</keyword>
<keyword evidence="2" id="KW-0472">Membrane</keyword>
<dbReference type="RefSeq" id="WP_040112964.1">
    <property type="nucleotide sequence ID" value="NZ_CP006991.1"/>
</dbReference>
<keyword evidence="2" id="KW-1133">Transmembrane helix</keyword>
<feature type="transmembrane region" description="Helical" evidence="2">
    <location>
        <begin position="95"/>
        <end position="114"/>
    </location>
</feature>
<dbReference type="HOGENOM" id="CLU_066429_1_0_5"/>
<dbReference type="Pfam" id="PF04280">
    <property type="entry name" value="Tim44"/>
    <property type="match status" value="1"/>
</dbReference>
<geneLocation type="plasmid" evidence="5 6">
    <name>pRetIE4771e</name>
</geneLocation>
<dbReference type="SUPFAM" id="SSF54427">
    <property type="entry name" value="NTF2-like"/>
    <property type="match status" value="1"/>
</dbReference>
<feature type="region of interest" description="Disordered" evidence="1">
    <location>
        <begin position="34"/>
        <end position="82"/>
    </location>
</feature>
<feature type="transmembrane region" description="Helical" evidence="2">
    <location>
        <begin position="120"/>
        <end position="142"/>
    </location>
</feature>
<evidence type="ECO:0000256" key="1">
    <source>
        <dbReference type="SAM" id="MobiDB-lite"/>
    </source>
</evidence>
<dbReference type="InterPro" id="IPR032710">
    <property type="entry name" value="NTF2-like_dom_sf"/>
</dbReference>
<accession>A0A060IDA8</accession>
<dbReference type="Gene3D" id="3.10.450.240">
    <property type="match status" value="1"/>
</dbReference>
<evidence type="ECO:0000313" key="5">
    <source>
        <dbReference type="EMBL" id="AIC31727.1"/>
    </source>
</evidence>
<organism evidence="5 6">
    <name type="scientific">Rhizobium etli bv. mimosae str. IE4771</name>
    <dbReference type="NCBI Taxonomy" id="1432050"/>
    <lineage>
        <taxon>Bacteria</taxon>
        <taxon>Pseudomonadati</taxon>
        <taxon>Pseudomonadota</taxon>
        <taxon>Alphaproteobacteria</taxon>
        <taxon>Hyphomicrobiales</taxon>
        <taxon>Rhizobiaceae</taxon>
        <taxon>Rhizobium/Agrobacterium group</taxon>
        <taxon>Rhizobium</taxon>
    </lineage>
</organism>
<dbReference type="EMBL" id="CP006991">
    <property type="protein sequence ID" value="AIC31727.1"/>
    <property type="molecule type" value="Genomic_DNA"/>
</dbReference>
<evidence type="ECO:0000256" key="2">
    <source>
        <dbReference type="SAM" id="Phobius"/>
    </source>
</evidence>
<dbReference type="KEGG" id="rei:IE4771_PE00504"/>
<feature type="compositionally biased region" description="Low complexity" evidence="1">
    <location>
        <begin position="68"/>
        <end position="82"/>
    </location>
</feature>
<proteinExistence type="predicted"/>
<keyword evidence="2" id="KW-0812">Transmembrane</keyword>
<feature type="signal peptide" evidence="3">
    <location>
        <begin position="1"/>
        <end position="24"/>
    </location>
</feature>
<dbReference type="OrthoDB" id="9780873at2"/>
<dbReference type="SMART" id="SM00978">
    <property type="entry name" value="Tim44"/>
    <property type="match status" value="1"/>
</dbReference>
<dbReference type="PANTHER" id="PTHR41542:SF1">
    <property type="entry name" value="BLL5807 PROTEIN"/>
    <property type="match status" value="1"/>
</dbReference>
<sequence>MPGTVSRFAKFAAIAVLTSATVFASLGDAEARRAGGSGFGSRGTRTFQAPPVTQTAPNTAAPIERSMTPRTTAPATAQQPLGAQRPGFFNGFGRSMIGGLIAGGLLGMLLGHGFGGGFGFLGMLLQIALIGGAIMLAMRYFANRRQPSYGVGGQSRSYGQSFNMSPSNNSSFQIPAIGSGAGYGGQARGNRPKDEIGLAQADLDQFEELLTSVQTAYGAEDYGTLRRLTTPEAMSYLAEELGENATNGVRNRVSDVKLLQGDIAEAWREDGQEYATLAMRYSSIDAMVERDSGRVVSGDDGRPSESTEIWTFVRRPGADWKLAAIQGTGQRAA</sequence>
<evidence type="ECO:0000313" key="6">
    <source>
        <dbReference type="Proteomes" id="UP000027180"/>
    </source>
</evidence>